<keyword evidence="7 9" id="KW-0418">Kinase</keyword>
<organism evidence="14 15">
    <name type="scientific">Chondromyces apiculatus DSM 436</name>
    <dbReference type="NCBI Taxonomy" id="1192034"/>
    <lineage>
        <taxon>Bacteria</taxon>
        <taxon>Pseudomonadati</taxon>
        <taxon>Myxococcota</taxon>
        <taxon>Polyangia</taxon>
        <taxon>Polyangiales</taxon>
        <taxon>Polyangiaceae</taxon>
        <taxon>Chondromyces</taxon>
    </lineage>
</organism>
<dbReference type="RefSeq" id="WP_156040701.1">
    <property type="nucleotide sequence ID" value="NZ_ASRX01000015.1"/>
</dbReference>
<evidence type="ECO:0000256" key="5">
    <source>
        <dbReference type="ARBA" id="ARBA00022679"/>
    </source>
</evidence>
<feature type="binding site" evidence="9">
    <location>
        <begin position="90"/>
        <end position="93"/>
    </location>
    <ligand>
        <name>ATP</name>
        <dbReference type="ChEBI" id="CHEBI:30616"/>
    </ligand>
</feature>
<evidence type="ECO:0000256" key="1">
    <source>
        <dbReference type="ARBA" id="ARBA00007587"/>
    </source>
</evidence>
<keyword evidence="6 9" id="KW-0547">Nucleotide-binding</keyword>
<keyword evidence="4 9" id="KW-0237">DNA synthesis</keyword>
<accession>A0A017TCN1</accession>
<feature type="binding site" evidence="9">
    <location>
        <position position="147"/>
    </location>
    <ligand>
        <name>Zn(2+)</name>
        <dbReference type="ChEBI" id="CHEBI:29105"/>
    </ligand>
</feature>
<comment type="subcellular location">
    <subcellularLocation>
        <location evidence="9">Cytoplasm</location>
    </subcellularLocation>
</comment>
<evidence type="ECO:0000256" key="4">
    <source>
        <dbReference type="ARBA" id="ARBA00022634"/>
    </source>
</evidence>
<keyword evidence="9" id="KW-0862">Zinc</keyword>
<dbReference type="PIRSF" id="PIRSF035805">
    <property type="entry name" value="TK_cell"/>
    <property type="match status" value="1"/>
</dbReference>
<comment type="catalytic activity">
    <reaction evidence="9 12">
        <text>thymidine + ATP = dTMP + ADP + H(+)</text>
        <dbReference type="Rhea" id="RHEA:19129"/>
        <dbReference type="ChEBI" id="CHEBI:15378"/>
        <dbReference type="ChEBI" id="CHEBI:17748"/>
        <dbReference type="ChEBI" id="CHEBI:30616"/>
        <dbReference type="ChEBI" id="CHEBI:63528"/>
        <dbReference type="ChEBI" id="CHEBI:456216"/>
        <dbReference type="EC" id="2.7.1.21"/>
    </reaction>
</comment>
<evidence type="ECO:0000256" key="12">
    <source>
        <dbReference type="RuleBase" id="RU000544"/>
    </source>
</evidence>
<keyword evidence="15" id="KW-1185">Reference proteome</keyword>
<dbReference type="GO" id="GO:0005524">
    <property type="term" value="F:ATP binding"/>
    <property type="evidence" value="ECO:0007669"/>
    <property type="project" value="UniProtKB-UniRule"/>
</dbReference>
<evidence type="ECO:0000313" key="14">
    <source>
        <dbReference type="EMBL" id="EYF06677.1"/>
    </source>
</evidence>
<dbReference type="PROSITE" id="PS00603">
    <property type="entry name" value="TK_CELLULAR_TYPE"/>
    <property type="match status" value="1"/>
</dbReference>
<comment type="subunit">
    <text evidence="9">Homotetramer.</text>
</comment>
<dbReference type="InterPro" id="IPR020633">
    <property type="entry name" value="Thymidine_kinase_CS"/>
</dbReference>
<evidence type="ECO:0000256" key="7">
    <source>
        <dbReference type="ARBA" id="ARBA00022777"/>
    </source>
</evidence>
<evidence type="ECO:0000313" key="15">
    <source>
        <dbReference type="Proteomes" id="UP000019678"/>
    </source>
</evidence>
<proteinExistence type="inferred from homology"/>
<dbReference type="GO" id="GO:0005829">
    <property type="term" value="C:cytosol"/>
    <property type="evidence" value="ECO:0007669"/>
    <property type="project" value="TreeGrafter"/>
</dbReference>
<name>A0A017TCN1_9BACT</name>
<keyword evidence="3 9" id="KW-0963">Cytoplasm</keyword>
<dbReference type="GO" id="GO:0004797">
    <property type="term" value="F:thymidine kinase activity"/>
    <property type="evidence" value="ECO:0007669"/>
    <property type="project" value="UniProtKB-UniRule"/>
</dbReference>
<dbReference type="eggNOG" id="COG1435">
    <property type="taxonomic scope" value="Bacteria"/>
</dbReference>
<feature type="binding site" evidence="11">
    <location>
        <position position="175"/>
    </location>
    <ligand>
        <name>substrate</name>
    </ligand>
</feature>
<dbReference type="EMBL" id="ASRX01000015">
    <property type="protein sequence ID" value="EYF06677.1"/>
    <property type="molecule type" value="Genomic_DNA"/>
</dbReference>
<feature type="binding site" evidence="9">
    <location>
        <begin position="17"/>
        <end position="24"/>
    </location>
    <ligand>
        <name>ATP</name>
        <dbReference type="ChEBI" id="CHEBI:30616"/>
    </ligand>
</feature>
<comment type="caution">
    <text evidence="14">The sequence shown here is derived from an EMBL/GenBank/DDBJ whole genome shotgun (WGS) entry which is preliminary data.</text>
</comment>
<dbReference type="GO" id="GO:0046104">
    <property type="term" value="P:thymidine metabolic process"/>
    <property type="evidence" value="ECO:0007669"/>
    <property type="project" value="TreeGrafter"/>
</dbReference>
<protein>
    <recommendedName>
        <fullName evidence="2 9">Thymidine kinase</fullName>
        <ecNumber evidence="2 9">2.7.1.21</ecNumber>
    </recommendedName>
</protein>
<feature type="active site" description="Proton acceptor" evidence="9 10">
    <location>
        <position position="91"/>
    </location>
</feature>
<gene>
    <name evidence="9" type="primary">tdk</name>
    <name evidence="14" type="ORF">CAP_1807</name>
</gene>
<sequence length="193" mass="20826">MRGIPSRPAGSVEVITGSMFSGKTEELIRRLKRALLARQRVQAFKPRIDTRYDVTRIVSHGATAIEAVAVATSESLEARVAEDTDVVAIDEAQFFDAGIVQTCERLANRGVRVIAAGLDQDYLGRPFAPMPELMAIAEEVTKVRAVCAVCGGTACRSQRLAPEATTVLVGGTESYEARCRACFEPRDVPRTAG</sequence>
<feature type="binding site" evidence="9">
    <location>
        <position position="179"/>
    </location>
    <ligand>
        <name>Zn(2+)</name>
        <dbReference type="ChEBI" id="CHEBI:29105"/>
    </ligand>
</feature>
<dbReference type="Gene3D" id="3.30.60.20">
    <property type="match status" value="1"/>
</dbReference>
<evidence type="ECO:0000256" key="9">
    <source>
        <dbReference type="HAMAP-Rule" id="MF_00124"/>
    </source>
</evidence>
<evidence type="ECO:0000256" key="8">
    <source>
        <dbReference type="ARBA" id="ARBA00022840"/>
    </source>
</evidence>
<feature type="binding site" evidence="11">
    <location>
        <begin position="167"/>
        <end position="170"/>
    </location>
    <ligand>
        <name>substrate</name>
    </ligand>
</feature>
<evidence type="ECO:0000256" key="11">
    <source>
        <dbReference type="PIRSR" id="PIRSR035805-2"/>
    </source>
</evidence>
<dbReference type="EC" id="2.7.1.21" evidence="2 9"/>
<comment type="similarity">
    <text evidence="1 9 13">Belongs to the thymidine kinase family.</text>
</comment>
<evidence type="ECO:0000256" key="2">
    <source>
        <dbReference type="ARBA" id="ARBA00012118"/>
    </source>
</evidence>
<dbReference type="SUPFAM" id="SSF52540">
    <property type="entry name" value="P-loop containing nucleoside triphosphate hydrolases"/>
    <property type="match status" value="1"/>
</dbReference>
<feature type="binding site" evidence="9">
    <location>
        <position position="150"/>
    </location>
    <ligand>
        <name>Zn(2+)</name>
        <dbReference type="ChEBI" id="CHEBI:29105"/>
    </ligand>
</feature>
<evidence type="ECO:0000256" key="6">
    <source>
        <dbReference type="ARBA" id="ARBA00022741"/>
    </source>
</evidence>
<keyword evidence="5 9" id="KW-0808">Transferase</keyword>
<evidence type="ECO:0000256" key="13">
    <source>
        <dbReference type="RuleBase" id="RU004165"/>
    </source>
</evidence>
<evidence type="ECO:0000256" key="3">
    <source>
        <dbReference type="ARBA" id="ARBA00022490"/>
    </source>
</evidence>
<dbReference type="InterPro" id="IPR027417">
    <property type="entry name" value="P-loop_NTPase"/>
</dbReference>
<dbReference type="InterPro" id="IPR001267">
    <property type="entry name" value="Thymidine_kinase"/>
</dbReference>
<dbReference type="STRING" id="1192034.CAP_1807"/>
<dbReference type="PANTHER" id="PTHR11441">
    <property type="entry name" value="THYMIDINE KINASE"/>
    <property type="match status" value="1"/>
</dbReference>
<feature type="binding site" evidence="9">
    <location>
        <position position="182"/>
    </location>
    <ligand>
        <name>Zn(2+)</name>
        <dbReference type="ChEBI" id="CHEBI:29105"/>
    </ligand>
</feature>
<dbReference type="Gene3D" id="3.40.50.300">
    <property type="entry name" value="P-loop containing nucleotide triphosphate hydrolases"/>
    <property type="match status" value="1"/>
</dbReference>
<dbReference type="Proteomes" id="UP000019678">
    <property type="component" value="Unassembled WGS sequence"/>
</dbReference>
<dbReference type="Pfam" id="PF00265">
    <property type="entry name" value="TK"/>
    <property type="match status" value="1"/>
</dbReference>
<dbReference type="GO" id="GO:0071897">
    <property type="term" value="P:DNA biosynthetic process"/>
    <property type="evidence" value="ECO:0007669"/>
    <property type="project" value="UniProtKB-KW"/>
</dbReference>
<dbReference type="PANTHER" id="PTHR11441:SF0">
    <property type="entry name" value="THYMIDINE KINASE, CYTOSOLIC"/>
    <property type="match status" value="1"/>
</dbReference>
<evidence type="ECO:0000256" key="10">
    <source>
        <dbReference type="PIRSR" id="PIRSR035805-1"/>
    </source>
</evidence>
<dbReference type="FunFam" id="3.40.50.300:FF:000384">
    <property type="entry name" value="Thymidine kinase"/>
    <property type="match status" value="1"/>
</dbReference>
<keyword evidence="8 9" id="KW-0067">ATP-binding</keyword>
<dbReference type="NCBIfam" id="NF003296">
    <property type="entry name" value="PRK04296.1-1"/>
    <property type="match status" value="1"/>
</dbReference>
<dbReference type="HAMAP" id="MF_00124">
    <property type="entry name" value="Thymidine_kinase"/>
    <property type="match status" value="1"/>
</dbReference>
<dbReference type="OrthoDB" id="9781579at2"/>
<keyword evidence="9" id="KW-0479">Metal-binding</keyword>
<dbReference type="SUPFAM" id="SSF57716">
    <property type="entry name" value="Glucocorticoid receptor-like (DNA-binding domain)"/>
    <property type="match status" value="1"/>
</dbReference>
<dbReference type="GO" id="GO:0008270">
    <property type="term" value="F:zinc ion binding"/>
    <property type="evidence" value="ECO:0007669"/>
    <property type="project" value="UniProtKB-UniRule"/>
</dbReference>
<reference evidence="14 15" key="1">
    <citation type="submission" date="2013-05" db="EMBL/GenBank/DDBJ databases">
        <title>Genome assembly of Chondromyces apiculatus DSM 436.</title>
        <authorList>
            <person name="Sharma G."/>
            <person name="Khatri I."/>
            <person name="Kaur C."/>
            <person name="Mayilraj S."/>
            <person name="Subramanian S."/>
        </authorList>
    </citation>
    <scope>NUCLEOTIDE SEQUENCE [LARGE SCALE GENOMIC DNA]</scope>
    <source>
        <strain evidence="14 15">DSM 436</strain>
    </source>
</reference>
<dbReference type="AlphaFoldDB" id="A0A017TCN1"/>